<keyword evidence="2 5" id="KW-0808">Transferase</keyword>
<gene>
    <name evidence="6" type="ORF">ACFFLH_00720</name>
</gene>
<evidence type="ECO:0000256" key="4">
    <source>
        <dbReference type="ARBA" id="ARBA00022777"/>
    </source>
</evidence>
<comment type="catalytic activity">
    <reaction evidence="5">
        <text>[pyruvate, water dikinase] + ADP = [pyruvate, water dikinase]-phosphate + AMP + H(+)</text>
        <dbReference type="Rhea" id="RHEA:46020"/>
        <dbReference type="Rhea" id="RHEA-COMP:11425"/>
        <dbReference type="Rhea" id="RHEA-COMP:11426"/>
        <dbReference type="ChEBI" id="CHEBI:15378"/>
        <dbReference type="ChEBI" id="CHEBI:43176"/>
        <dbReference type="ChEBI" id="CHEBI:68546"/>
        <dbReference type="ChEBI" id="CHEBI:456215"/>
        <dbReference type="ChEBI" id="CHEBI:456216"/>
        <dbReference type="EC" id="2.7.11.33"/>
    </reaction>
</comment>
<evidence type="ECO:0000313" key="7">
    <source>
        <dbReference type="Proteomes" id="UP001589628"/>
    </source>
</evidence>
<dbReference type="HAMAP" id="MF_01062">
    <property type="entry name" value="PSRP"/>
    <property type="match status" value="1"/>
</dbReference>
<dbReference type="PANTHER" id="PTHR31756">
    <property type="entry name" value="PYRUVATE, PHOSPHATE DIKINASE REGULATORY PROTEIN 1, CHLOROPLASTIC"/>
    <property type="match status" value="1"/>
</dbReference>
<feature type="binding site" evidence="5">
    <location>
        <begin position="152"/>
        <end position="159"/>
    </location>
    <ligand>
        <name>ADP</name>
        <dbReference type="ChEBI" id="CHEBI:456216"/>
    </ligand>
</feature>
<dbReference type="EC" id="2.7.4.28" evidence="5"/>
<dbReference type="PANTHER" id="PTHR31756:SF3">
    <property type="entry name" value="PYRUVATE, PHOSPHATE DIKINASE REGULATORY PROTEIN 1, CHLOROPLASTIC"/>
    <property type="match status" value="1"/>
</dbReference>
<comment type="similarity">
    <text evidence="5">Belongs to the pyruvate, phosphate/water dikinase regulatory protein family. PSRP subfamily.</text>
</comment>
<protein>
    <recommendedName>
        <fullName evidence="5">Putative phosphoenolpyruvate synthase regulatory protein</fullName>
        <shortName evidence="5">PEP synthase regulatory protein</shortName>
        <shortName evidence="5">PSRP</shortName>
        <ecNumber evidence="5">2.7.11.33</ecNumber>
        <ecNumber evidence="5">2.7.4.28</ecNumber>
    </recommendedName>
    <alternativeName>
        <fullName evidence="5">Pyruvate, water dikinase regulatory protein</fullName>
    </alternativeName>
</protein>
<keyword evidence="4 5" id="KW-0418">Kinase</keyword>
<dbReference type="InterPro" id="IPR026530">
    <property type="entry name" value="PSRP"/>
</dbReference>
<keyword evidence="1 5" id="KW-0723">Serine/threonine-protein kinase</keyword>
<evidence type="ECO:0000256" key="2">
    <source>
        <dbReference type="ARBA" id="ARBA00022679"/>
    </source>
</evidence>
<keyword evidence="7" id="KW-1185">Reference proteome</keyword>
<evidence type="ECO:0000256" key="3">
    <source>
        <dbReference type="ARBA" id="ARBA00022741"/>
    </source>
</evidence>
<dbReference type="GO" id="GO:0016740">
    <property type="term" value="F:transferase activity"/>
    <property type="evidence" value="ECO:0007669"/>
    <property type="project" value="UniProtKB-KW"/>
</dbReference>
<dbReference type="Pfam" id="PF03618">
    <property type="entry name" value="Kinase-PPPase"/>
    <property type="match status" value="1"/>
</dbReference>
<accession>A0ABV5Z6N2</accession>
<dbReference type="EC" id="2.7.11.33" evidence="5"/>
<evidence type="ECO:0000256" key="1">
    <source>
        <dbReference type="ARBA" id="ARBA00022527"/>
    </source>
</evidence>
<comment type="function">
    <text evidence="5">Bifunctional serine/threonine kinase and phosphorylase involved in the regulation of the phosphoenolpyruvate synthase (PEPS) by catalyzing its phosphorylation/dephosphorylation.</text>
</comment>
<sequence length="275" mass="31286">MRRTAFFISDGTGITAEALGHSLLTQFENIRFDQITLPYIDTPEKARNALIQINKTAAYDDGRPIIFDTIVNNEVRAIIAEADAFMVDIFGTFLAPLEDELAARSSYTVGKTHAISEERRYKQRIEAVNFAMDNDDGAKIKHYDEADIILIGVSRCGKTPTCLYMAMQFGIRAANYPLTEEDMDDCMRLKMPTALKNYRHKLFGLSIEAEQLCAIRQERRPNSPYASYELCEHETKEALALFQRERIAYIDTTRLSVEEISTRILAQAGLERHLK</sequence>
<keyword evidence="6" id="KW-0670">Pyruvate</keyword>
<dbReference type="Proteomes" id="UP001589628">
    <property type="component" value="Unassembled WGS sequence"/>
</dbReference>
<dbReference type="RefSeq" id="WP_027313437.1">
    <property type="nucleotide sequence ID" value="NZ_JAUESS010000002.1"/>
</dbReference>
<comment type="caution">
    <text evidence="6">The sequence shown here is derived from an EMBL/GenBank/DDBJ whole genome shotgun (WGS) entry which is preliminary data.</text>
</comment>
<dbReference type="EMBL" id="JBHLZN010000001">
    <property type="protein sequence ID" value="MFB9884931.1"/>
    <property type="molecule type" value="Genomic_DNA"/>
</dbReference>
<dbReference type="NCBIfam" id="NF003742">
    <property type="entry name" value="PRK05339.1"/>
    <property type="match status" value="1"/>
</dbReference>
<keyword evidence="3 5" id="KW-0547">Nucleotide-binding</keyword>
<evidence type="ECO:0000256" key="5">
    <source>
        <dbReference type="HAMAP-Rule" id="MF_01062"/>
    </source>
</evidence>
<dbReference type="InterPro" id="IPR005177">
    <property type="entry name" value="Kinase-pyrophosphorylase"/>
</dbReference>
<organism evidence="6 7">
    <name type="scientific">Balneatrix alpica</name>
    <dbReference type="NCBI Taxonomy" id="75684"/>
    <lineage>
        <taxon>Bacteria</taxon>
        <taxon>Pseudomonadati</taxon>
        <taxon>Pseudomonadota</taxon>
        <taxon>Gammaproteobacteria</taxon>
        <taxon>Oceanospirillales</taxon>
        <taxon>Balneatrichaceae</taxon>
        <taxon>Balneatrix</taxon>
    </lineage>
</organism>
<evidence type="ECO:0000313" key="6">
    <source>
        <dbReference type="EMBL" id="MFB9884931.1"/>
    </source>
</evidence>
<proteinExistence type="inferred from homology"/>
<name>A0ABV5Z6N2_9GAMM</name>
<reference evidence="6 7" key="1">
    <citation type="submission" date="2024-09" db="EMBL/GenBank/DDBJ databases">
        <authorList>
            <person name="Sun Q."/>
            <person name="Mori K."/>
        </authorList>
    </citation>
    <scope>NUCLEOTIDE SEQUENCE [LARGE SCALE GENOMIC DNA]</scope>
    <source>
        <strain evidence="6 7">ATCC 51285</strain>
    </source>
</reference>
<comment type="catalytic activity">
    <reaction evidence="5">
        <text>[pyruvate, water dikinase]-phosphate + phosphate + H(+) = [pyruvate, water dikinase] + diphosphate</text>
        <dbReference type="Rhea" id="RHEA:48580"/>
        <dbReference type="Rhea" id="RHEA-COMP:11425"/>
        <dbReference type="Rhea" id="RHEA-COMP:11426"/>
        <dbReference type="ChEBI" id="CHEBI:15378"/>
        <dbReference type="ChEBI" id="CHEBI:33019"/>
        <dbReference type="ChEBI" id="CHEBI:43176"/>
        <dbReference type="ChEBI" id="CHEBI:43474"/>
        <dbReference type="ChEBI" id="CHEBI:68546"/>
        <dbReference type="EC" id="2.7.4.28"/>
    </reaction>
</comment>